<evidence type="ECO:0000259" key="13">
    <source>
        <dbReference type="PROSITE" id="PS50305"/>
    </source>
</evidence>
<organism evidence="14 15">
    <name type="scientific">Phakopsora pachyrhizi</name>
    <name type="common">Asian soybean rust disease fungus</name>
    <dbReference type="NCBI Taxonomy" id="170000"/>
    <lineage>
        <taxon>Eukaryota</taxon>
        <taxon>Fungi</taxon>
        <taxon>Dikarya</taxon>
        <taxon>Basidiomycota</taxon>
        <taxon>Pucciniomycotina</taxon>
        <taxon>Pucciniomycetes</taxon>
        <taxon>Pucciniales</taxon>
        <taxon>Phakopsoraceae</taxon>
        <taxon>Phakopsora</taxon>
    </lineage>
</organism>
<dbReference type="PANTHER" id="PTHR11085:SF6">
    <property type="entry name" value="NAD-DEPENDENT PROTEIN DEACETYLASE SIRTUIN-2"/>
    <property type="match status" value="1"/>
</dbReference>
<dbReference type="GO" id="GO:0070403">
    <property type="term" value="F:NAD+ binding"/>
    <property type="evidence" value="ECO:0007669"/>
    <property type="project" value="UniProtKB-UniRule"/>
</dbReference>
<dbReference type="Proteomes" id="UP001153365">
    <property type="component" value="Unassembled WGS sequence"/>
</dbReference>
<sequence>MRCEKLKKSEIIFNELVEEEDSKDNLSSSSSSITLKTSYDKTNVTKSFKCPGLSQLVEIFERLSVKNLIVMVGAGISTSVGIPDFRTPGTGLYSNLERYNLPYPEAIFDIQYFLKNPEAFYKLTKELYPGRFIPSLTHYFLRLLELKGVLRRVFTQNIDTLERISGITDELIVEAHGSFATSRCLNCKRTISSDQFYDLLGENGNIVRCLRKSCRSNPRALIKPDIVFFGEGLPTRFFDKLSDFEEADLLIVIGTSLNVQPFASLIDSVPENCPRLLINLERVGEFDGRAGGRGFDFDGVSRGGREFVRDVLYLGKSDEGVLELCKELGWEKDLLKLYESDAKQDEKLSKDTGEADDLPESGKSDFNNEPSSDSTDHKIITNKHSSESDDKDLLESVTNSIEKFTVSE</sequence>
<keyword evidence="5 7" id="KW-0862">Zinc</keyword>
<dbReference type="GO" id="GO:0005634">
    <property type="term" value="C:nucleus"/>
    <property type="evidence" value="ECO:0007669"/>
    <property type="project" value="TreeGrafter"/>
</dbReference>
<feature type="binding site" evidence="10 11">
    <location>
        <position position="214"/>
    </location>
    <ligand>
        <name>Zn(2+)</name>
        <dbReference type="ChEBI" id="CHEBI:29105"/>
    </ligand>
</feature>
<feature type="binding site" evidence="9">
    <location>
        <begin position="255"/>
        <end position="256"/>
    </location>
    <ligand>
        <name>NAD(+)</name>
        <dbReference type="ChEBI" id="CHEBI:57540"/>
    </ligand>
</feature>
<dbReference type="InterPro" id="IPR026590">
    <property type="entry name" value="Ssirtuin_cat_dom"/>
</dbReference>
<evidence type="ECO:0000256" key="1">
    <source>
        <dbReference type="ARBA" id="ARBA00004173"/>
    </source>
</evidence>
<evidence type="ECO:0000256" key="8">
    <source>
        <dbReference type="PIRSR" id="PIRSR037938-1"/>
    </source>
</evidence>
<keyword evidence="15" id="KW-1185">Reference proteome</keyword>
<protein>
    <recommendedName>
        <fullName evidence="7">NAD-dependent protein deacetylase</fullName>
        <ecNumber evidence="7">2.3.1.286</ecNumber>
    </recommendedName>
</protein>
<accession>A0AAV0ASE3</accession>
<reference evidence="14" key="1">
    <citation type="submission" date="2022-06" db="EMBL/GenBank/DDBJ databases">
        <authorList>
            <consortium name="SYNGENTA / RWTH Aachen University"/>
        </authorList>
    </citation>
    <scope>NUCLEOTIDE SEQUENCE</scope>
</reference>
<dbReference type="Pfam" id="PF02146">
    <property type="entry name" value="SIR2"/>
    <property type="match status" value="1"/>
</dbReference>
<keyword evidence="6 7" id="KW-0520">NAD</keyword>
<dbReference type="SUPFAM" id="SSF52467">
    <property type="entry name" value="DHS-like NAD/FAD-binding domain"/>
    <property type="match status" value="1"/>
</dbReference>
<feature type="binding site" evidence="10 11">
    <location>
        <position position="184"/>
    </location>
    <ligand>
        <name>Zn(2+)</name>
        <dbReference type="ChEBI" id="CHEBI:29105"/>
    </ligand>
</feature>
<comment type="cofactor">
    <cofactor evidence="10">
        <name>Zn(2+)</name>
        <dbReference type="ChEBI" id="CHEBI:29105"/>
    </cofactor>
    <text evidence="10">Binds 1 zinc ion per subunit.</text>
</comment>
<feature type="compositionally biased region" description="Basic and acidic residues" evidence="12">
    <location>
        <begin position="374"/>
        <end position="394"/>
    </location>
</feature>
<dbReference type="InterPro" id="IPR050134">
    <property type="entry name" value="NAD-dep_sirtuin_deacylases"/>
</dbReference>
<evidence type="ECO:0000313" key="15">
    <source>
        <dbReference type="Proteomes" id="UP001153365"/>
    </source>
</evidence>
<evidence type="ECO:0000256" key="7">
    <source>
        <dbReference type="PIRNR" id="PIRNR037938"/>
    </source>
</evidence>
<evidence type="ECO:0000256" key="3">
    <source>
        <dbReference type="ARBA" id="ARBA00022679"/>
    </source>
</evidence>
<dbReference type="PROSITE" id="PS50305">
    <property type="entry name" value="SIRTUIN"/>
    <property type="match status" value="1"/>
</dbReference>
<feature type="binding site" evidence="10 11">
    <location>
        <position position="187"/>
    </location>
    <ligand>
        <name>Zn(2+)</name>
        <dbReference type="ChEBI" id="CHEBI:29105"/>
    </ligand>
</feature>
<comment type="caution">
    <text evidence="14">The sequence shown here is derived from an EMBL/GenBank/DDBJ whole genome shotgun (WGS) entry which is preliminary data.</text>
</comment>
<keyword evidence="4 7" id="KW-0479">Metal-binding</keyword>
<feature type="domain" description="Deacetylase sirtuin-type" evidence="13">
    <location>
        <begin position="43"/>
        <end position="331"/>
    </location>
</feature>
<dbReference type="AlphaFoldDB" id="A0AAV0ASE3"/>
<name>A0AAV0ASE3_PHAPC</name>
<proteinExistence type="inferred from homology"/>
<feature type="binding site" evidence="9">
    <location>
        <begin position="279"/>
        <end position="281"/>
    </location>
    <ligand>
        <name>NAD(+)</name>
        <dbReference type="ChEBI" id="CHEBI:57540"/>
    </ligand>
</feature>
<gene>
    <name evidence="14" type="ORF">PPACK8108_LOCUS7197</name>
</gene>
<evidence type="ECO:0000256" key="2">
    <source>
        <dbReference type="ARBA" id="ARBA00006924"/>
    </source>
</evidence>
<evidence type="ECO:0000256" key="4">
    <source>
        <dbReference type="ARBA" id="ARBA00022723"/>
    </source>
</evidence>
<keyword evidence="3 7" id="KW-0808">Transferase</keyword>
<evidence type="ECO:0000313" key="14">
    <source>
        <dbReference type="EMBL" id="CAH7672392.1"/>
    </source>
</evidence>
<evidence type="ECO:0000256" key="12">
    <source>
        <dbReference type="SAM" id="MobiDB-lite"/>
    </source>
</evidence>
<dbReference type="GO" id="GO:0008270">
    <property type="term" value="F:zinc ion binding"/>
    <property type="evidence" value="ECO:0007669"/>
    <property type="project" value="UniProtKB-UniRule"/>
</dbReference>
<feature type="binding site" evidence="10 11">
    <location>
        <position position="209"/>
    </location>
    <ligand>
        <name>Zn(2+)</name>
        <dbReference type="ChEBI" id="CHEBI:29105"/>
    </ligand>
</feature>
<evidence type="ECO:0000256" key="6">
    <source>
        <dbReference type="ARBA" id="ARBA00023027"/>
    </source>
</evidence>
<feature type="binding site" evidence="9">
    <location>
        <begin position="156"/>
        <end position="159"/>
    </location>
    <ligand>
        <name>NAD(+)</name>
        <dbReference type="ChEBI" id="CHEBI:57540"/>
    </ligand>
</feature>
<evidence type="ECO:0000256" key="10">
    <source>
        <dbReference type="PIRSR" id="PIRSR037938-3"/>
    </source>
</evidence>
<feature type="active site" description="Proton acceptor" evidence="8 11">
    <location>
        <position position="176"/>
    </location>
</feature>
<feature type="binding site" evidence="9">
    <location>
        <begin position="74"/>
        <end position="78"/>
    </location>
    <ligand>
        <name>NAD(+)</name>
        <dbReference type="ChEBI" id="CHEBI:57540"/>
    </ligand>
</feature>
<feature type="region of interest" description="Disordered" evidence="12">
    <location>
        <begin position="345"/>
        <end position="394"/>
    </location>
</feature>
<dbReference type="PIRSF" id="PIRSF037938">
    <property type="entry name" value="SIR2_euk"/>
    <property type="match status" value="1"/>
</dbReference>
<dbReference type="CDD" id="cd01408">
    <property type="entry name" value="SIRT1"/>
    <property type="match status" value="1"/>
</dbReference>
<dbReference type="InterPro" id="IPR029035">
    <property type="entry name" value="DHS-like_NAD/FAD-binding_dom"/>
</dbReference>
<dbReference type="EMBL" id="CALTRL010001401">
    <property type="protein sequence ID" value="CAH7672392.1"/>
    <property type="molecule type" value="Genomic_DNA"/>
</dbReference>
<dbReference type="InterPro" id="IPR026591">
    <property type="entry name" value="Sirtuin_cat_small_dom_sf"/>
</dbReference>
<dbReference type="PANTHER" id="PTHR11085">
    <property type="entry name" value="NAD-DEPENDENT PROTEIN DEACYLASE SIRTUIN-5, MITOCHONDRIAL-RELATED"/>
    <property type="match status" value="1"/>
</dbReference>
<dbReference type="Gene3D" id="3.40.50.1220">
    <property type="entry name" value="TPP-binding domain"/>
    <property type="match status" value="1"/>
</dbReference>
<dbReference type="GO" id="GO:0017136">
    <property type="term" value="F:histone deacetylase activity, NAD-dependent"/>
    <property type="evidence" value="ECO:0007669"/>
    <property type="project" value="InterPro"/>
</dbReference>
<evidence type="ECO:0000256" key="11">
    <source>
        <dbReference type="PROSITE-ProRule" id="PRU00236"/>
    </source>
</evidence>
<feature type="binding site" evidence="9">
    <location>
        <begin position="84"/>
        <end position="86"/>
    </location>
    <ligand>
        <name>NAD(+)</name>
        <dbReference type="ChEBI" id="CHEBI:57540"/>
    </ligand>
</feature>
<dbReference type="InterPro" id="IPR003000">
    <property type="entry name" value="Sirtuin"/>
</dbReference>
<comment type="similarity">
    <text evidence="2 7">Belongs to the sirtuin family. Class I subfamily.</text>
</comment>
<dbReference type="InterPro" id="IPR017328">
    <property type="entry name" value="Sirtuin_class_I"/>
</dbReference>
<dbReference type="Gene3D" id="3.30.1600.10">
    <property type="entry name" value="SIR2/SIRT2 'Small Domain"/>
    <property type="match status" value="1"/>
</dbReference>
<comment type="subcellular location">
    <subcellularLocation>
        <location evidence="1">Mitochondrion</location>
    </subcellularLocation>
</comment>
<dbReference type="EC" id="2.3.1.286" evidence="7"/>
<comment type="catalytic activity">
    <reaction evidence="7">
        <text>N(6)-acetyl-L-lysyl-[protein] + NAD(+) + H2O = 2''-O-acetyl-ADP-D-ribose + nicotinamide + L-lysyl-[protein]</text>
        <dbReference type="Rhea" id="RHEA:43636"/>
        <dbReference type="Rhea" id="RHEA-COMP:9752"/>
        <dbReference type="Rhea" id="RHEA-COMP:10731"/>
        <dbReference type="ChEBI" id="CHEBI:15377"/>
        <dbReference type="ChEBI" id="CHEBI:17154"/>
        <dbReference type="ChEBI" id="CHEBI:29969"/>
        <dbReference type="ChEBI" id="CHEBI:57540"/>
        <dbReference type="ChEBI" id="CHEBI:61930"/>
        <dbReference type="ChEBI" id="CHEBI:83767"/>
        <dbReference type="EC" id="2.3.1.286"/>
    </reaction>
</comment>
<evidence type="ECO:0000256" key="5">
    <source>
        <dbReference type="ARBA" id="ARBA00022833"/>
    </source>
</evidence>
<feature type="compositionally biased region" description="Polar residues" evidence="12">
    <location>
        <begin position="364"/>
        <end position="373"/>
    </location>
</feature>
<evidence type="ECO:0000256" key="9">
    <source>
        <dbReference type="PIRSR" id="PIRSR037938-2"/>
    </source>
</evidence>
<dbReference type="GO" id="GO:0005739">
    <property type="term" value="C:mitochondrion"/>
    <property type="evidence" value="ECO:0007669"/>
    <property type="project" value="UniProtKB-SubCell"/>
</dbReference>